<sequence>MRYEARKITDRTGCEIELRSAEASDCEALLRYLKTTASETPFLICDPDEVTLTPEQEKEFIMKKEASDRELLLIALENGRHIGNCSLMSISGYRRYRHRCGIAIALYKEYCGRGIGRAMLEAVLDEARKAGYEQAELEVIADNEKAISLYEDMGFVKYGTMPDNARFDDGRSFDAYWMMKKL</sequence>
<dbReference type="GO" id="GO:0016747">
    <property type="term" value="F:acyltransferase activity, transferring groups other than amino-acyl groups"/>
    <property type="evidence" value="ECO:0007669"/>
    <property type="project" value="InterPro"/>
</dbReference>
<dbReference type="Gene3D" id="3.40.630.30">
    <property type="match status" value="1"/>
</dbReference>
<name>W7UEE6_RUMFL</name>
<protein>
    <recommendedName>
        <fullName evidence="1">N-acetyltransferase domain-containing protein</fullName>
    </recommendedName>
</protein>
<dbReference type="InterPro" id="IPR000182">
    <property type="entry name" value="GNAT_dom"/>
</dbReference>
<gene>
    <name evidence="2" type="ORF">RF007C_13185</name>
</gene>
<evidence type="ECO:0000313" key="3">
    <source>
        <dbReference type="Proteomes" id="UP000019365"/>
    </source>
</evidence>
<dbReference type="SUPFAM" id="SSF55729">
    <property type="entry name" value="Acyl-CoA N-acyltransferases (Nat)"/>
    <property type="match status" value="1"/>
</dbReference>
<feature type="domain" description="N-acetyltransferase" evidence="1">
    <location>
        <begin position="16"/>
        <end position="182"/>
    </location>
</feature>
<accession>W7UEE6</accession>
<comment type="caution">
    <text evidence="2">The sequence shown here is derived from an EMBL/GenBank/DDBJ whole genome shotgun (WGS) entry which is preliminary data.</text>
</comment>
<dbReference type="EMBL" id="ATAX01000036">
    <property type="protein sequence ID" value="EWM52298.1"/>
    <property type="molecule type" value="Genomic_DNA"/>
</dbReference>
<reference evidence="2 3" key="1">
    <citation type="journal article" date="2014" name="PLoS ONE">
        <title>Rumen cellulosomics: divergent fiber-degrading strategies revealed by comparative genome-wide analysis of six ruminococcal strains.</title>
        <authorList>
            <person name="Dassa B."/>
            <person name="Borovok I."/>
            <person name="Ruimy-Israeli V."/>
            <person name="Lamed R."/>
            <person name="Flint H.J."/>
            <person name="Duncan S.H."/>
            <person name="Henrissat B."/>
            <person name="Coutinho P."/>
            <person name="Morrison M."/>
            <person name="Mosoni P."/>
            <person name="Yeoman C.J."/>
            <person name="White B.A."/>
            <person name="Bayer E.A."/>
        </authorList>
    </citation>
    <scope>NUCLEOTIDE SEQUENCE [LARGE SCALE GENOMIC DNA]</scope>
    <source>
        <strain evidence="2 3">007c</strain>
    </source>
</reference>
<dbReference type="PANTHER" id="PTHR43415">
    <property type="entry name" value="SPERMIDINE N(1)-ACETYLTRANSFERASE"/>
    <property type="match status" value="1"/>
</dbReference>
<dbReference type="InterPro" id="IPR016181">
    <property type="entry name" value="Acyl_CoA_acyltransferase"/>
</dbReference>
<dbReference type="Pfam" id="PF00583">
    <property type="entry name" value="Acetyltransf_1"/>
    <property type="match status" value="1"/>
</dbReference>
<dbReference type="Proteomes" id="UP000019365">
    <property type="component" value="Unassembled WGS sequence"/>
</dbReference>
<evidence type="ECO:0000259" key="1">
    <source>
        <dbReference type="PROSITE" id="PS51186"/>
    </source>
</evidence>
<proteinExistence type="predicted"/>
<evidence type="ECO:0000313" key="2">
    <source>
        <dbReference type="EMBL" id="EWM52298.1"/>
    </source>
</evidence>
<dbReference type="CDD" id="cd04301">
    <property type="entry name" value="NAT_SF"/>
    <property type="match status" value="1"/>
</dbReference>
<keyword evidence="3" id="KW-1185">Reference proteome</keyword>
<organism evidence="2 3">
    <name type="scientific">Ruminococcus flavefaciens 007c</name>
    <dbReference type="NCBI Taxonomy" id="1341157"/>
    <lineage>
        <taxon>Bacteria</taxon>
        <taxon>Bacillati</taxon>
        <taxon>Bacillota</taxon>
        <taxon>Clostridia</taxon>
        <taxon>Eubacteriales</taxon>
        <taxon>Oscillospiraceae</taxon>
        <taxon>Ruminococcus</taxon>
    </lineage>
</organism>
<dbReference type="eggNOG" id="COG1247">
    <property type="taxonomic scope" value="Bacteria"/>
</dbReference>
<dbReference type="AlphaFoldDB" id="W7UEE6"/>
<dbReference type="PANTHER" id="PTHR43415:SF3">
    <property type="entry name" value="GNAT-FAMILY ACETYLTRANSFERASE"/>
    <property type="match status" value="1"/>
</dbReference>
<dbReference type="OrthoDB" id="9802340at2"/>
<dbReference type="PROSITE" id="PS51186">
    <property type="entry name" value="GNAT"/>
    <property type="match status" value="1"/>
</dbReference>
<dbReference type="PATRIC" id="fig|1341157.4.peg.3075"/>
<dbReference type="RefSeq" id="WP_037301326.1">
    <property type="nucleotide sequence ID" value="NZ_ATAX01000036.1"/>
</dbReference>